<evidence type="ECO:0000313" key="3">
    <source>
        <dbReference type="Proteomes" id="UP000320876"/>
    </source>
</evidence>
<feature type="transmembrane region" description="Helical" evidence="1">
    <location>
        <begin position="29"/>
        <end position="51"/>
    </location>
</feature>
<keyword evidence="1" id="KW-1133">Transmembrane helix</keyword>
<evidence type="ECO:0000313" key="2">
    <source>
        <dbReference type="EMBL" id="TQJ01305.1"/>
    </source>
</evidence>
<comment type="caution">
    <text evidence="2">The sequence shown here is derived from an EMBL/GenBank/DDBJ whole genome shotgun (WGS) entry which is preliminary data.</text>
</comment>
<dbReference type="OrthoDB" id="3637369at2"/>
<dbReference type="EMBL" id="VFML01000001">
    <property type="protein sequence ID" value="TQJ01305.1"/>
    <property type="molecule type" value="Genomic_DNA"/>
</dbReference>
<proteinExistence type="predicted"/>
<dbReference type="RefSeq" id="WP_141996134.1">
    <property type="nucleotide sequence ID" value="NZ_VFML01000001.1"/>
</dbReference>
<gene>
    <name evidence="2" type="ORF">FB471_0979</name>
</gene>
<keyword evidence="1" id="KW-0812">Transmembrane</keyword>
<organism evidence="2 3">
    <name type="scientific">Amycolatopsis cihanbeyliensis</name>
    <dbReference type="NCBI Taxonomy" id="1128664"/>
    <lineage>
        <taxon>Bacteria</taxon>
        <taxon>Bacillati</taxon>
        <taxon>Actinomycetota</taxon>
        <taxon>Actinomycetes</taxon>
        <taxon>Pseudonocardiales</taxon>
        <taxon>Pseudonocardiaceae</taxon>
        <taxon>Amycolatopsis</taxon>
    </lineage>
</organism>
<dbReference type="Proteomes" id="UP000320876">
    <property type="component" value="Unassembled WGS sequence"/>
</dbReference>
<feature type="transmembrane region" description="Helical" evidence="1">
    <location>
        <begin position="149"/>
        <end position="169"/>
    </location>
</feature>
<dbReference type="PANTHER" id="PTHR42305:SF1">
    <property type="entry name" value="MEMBRANE PROTEIN RV1733C-RELATED"/>
    <property type="match status" value="1"/>
</dbReference>
<dbReference type="InterPro" id="IPR039708">
    <property type="entry name" value="MT1774/Rv1733c-like"/>
</dbReference>
<dbReference type="PANTHER" id="PTHR42305">
    <property type="entry name" value="MEMBRANE PROTEIN RV1733C-RELATED"/>
    <property type="match status" value="1"/>
</dbReference>
<protein>
    <recommendedName>
        <fullName evidence="4">Transmembrane protein</fullName>
    </recommendedName>
</protein>
<dbReference type="AlphaFoldDB" id="A0A542DE05"/>
<evidence type="ECO:0008006" key="4">
    <source>
        <dbReference type="Google" id="ProtNLM"/>
    </source>
</evidence>
<keyword evidence="3" id="KW-1185">Reference proteome</keyword>
<sequence length="197" mass="20899">MDTKDFKAIRYWKVLCPPRGELSRPGDRALGVLAGFLALVALLALPLAAALGSEIYASQNQAAQSELATRHQATATLLADVPAAIAGARGVSGDESARARWLRPDGSMVEGVIEAARGAKAGTDVAVWLDQAGNRVDAPDTPGKAVGEAVSVAVLGWLAVLAACALTFVGTRWMIDRSRYAAWDREWEKVESGWSRK</sequence>
<name>A0A542DE05_AMYCI</name>
<reference evidence="2 3" key="1">
    <citation type="submission" date="2019-06" db="EMBL/GenBank/DDBJ databases">
        <title>Sequencing the genomes of 1000 actinobacteria strains.</title>
        <authorList>
            <person name="Klenk H.-P."/>
        </authorList>
    </citation>
    <scope>NUCLEOTIDE SEQUENCE [LARGE SCALE GENOMIC DNA]</scope>
    <source>
        <strain evidence="2 3">DSM 45679</strain>
    </source>
</reference>
<keyword evidence="1" id="KW-0472">Membrane</keyword>
<evidence type="ECO:0000256" key="1">
    <source>
        <dbReference type="SAM" id="Phobius"/>
    </source>
</evidence>
<accession>A0A542DE05</accession>